<dbReference type="AlphaFoldDB" id="A0AAJ0FLP3"/>
<dbReference type="Proteomes" id="UP001244011">
    <property type="component" value="Unassembled WGS sequence"/>
</dbReference>
<proteinExistence type="predicted"/>
<accession>A0AAJ0FLP3</accession>
<evidence type="ECO:0000313" key="3">
    <source>
        <dbReference type="Proteomes" id="UP001244011"/>
    </source>
</evidence>
<evidence type="ECO:0000256" key="1">
    <source>
        <dbReference type="SAM" id="MobiDB-lite"/>
    </source>
</evidence>
<protein>
    <submittedName>
        <fullName evidence="2">Uncharacterized protein</fullName>
    </submittedName>
</protein>
<feature type="region of interest" description="Disordered" evidence="1">
    <location>
        <begin position="311"/>
        <end position="336"/>
    </location>
</feature>
<sequence>MTTCPSPSTPNLPQLPEPRNGCRNGGCNFLANLSPETLMNILEQLRPFGSLTTYESNAGKPEIRPDHSESRLAFANLCLVSKWIRPYAIRHLYHTVLLKDQKELLYFFRTIANNHDLRSTIRSVAWAGVLSTDDANLDSTHRRDKEMDCLAPECWASIDWPSSPIDFDIARLMGIDGPETLQSWRVLGAVLAMIPRVRSLFVLLAHMPITPPRLPPCPEKDAIWALIRPPKSNSYQFLQELRKITLEPHHKREDFVLAHGKIPHGPLGELTFGLPRRTEGHVIFQINATTHSEILGFSDCLGKREGTATFLRTPSPGGHDSSNDNISETGLPRSGISRWFSTKV</sequence>
<comment type="caution">
    <text evidence="2">The sequence shown here is derived from an EMBL/GenBank/DDBJ whole genome shotgun (WGS) entry which is preliminary data.</text>
</comment>
<evidence type="ECO:0000313" key="2">
    <source>
        <dbReference type="EMBL" id="KAK1772811.1"/>
    </source>
</evidence>
<reference evidence="2" key="1">
    <citation type="submission" date="2023-06" db="EMBL/GenBank/DDBJ databases">
        <title>Genome-scale phylogeny and comparative genomics of the fungal order Sordariales.</title>
        <authorList>
            <consortium name="Lawrence Berkeley National Laboratory"/>
            <person name="Hensen N."/>
            <person name="Bonometti L."/>
            <person name="Westerberg I."/>
            <person name="Brannstrom I.O."/>
            <person name="Guillou S."/>
            <person name="Cros-Aarteil S."/>
            <person name="Calhoun S."/>
            <person name="Haridas S."/>
            <person name="Kuo A."/>
            <person name="Mondo S."/>
            <person name="Pangilinan J."/>
            <person name="Riley R."/>
            <person name="Labutti K."/>
            <person name="Andreopoulos B."/>
            <person name="Lipzen A."/>
            <person name="Chen C."/>
            <person name="Yanf M."/>
            <person name="Daum C."/>
            <person name="Ng V."/>
            <person name="Clum A."/>
            <person name="Steindorff A."/>
            <person name="Ohm R."/>
            <person name="Martin F."/>
            <person name="Silar P."/>
            <person name="Natvig D."/>
            <person name="Lalanne C."/>
            <person name="Gautier V."/>
            <person name="Ament-Velasquez S.L."/>
            <person name="Kruys A."/>
            <person name="Hutchinson M.I."/>
            <person name="Powell A.J."/>
            <person name="Barry K."/>
            <person name="Miller A.N."/>
            <person name="Grigoriev I.V."/>
            <person name="Debuchy R."/>
            <person name="Gladieux P."/>
            <person name="Thoren M.H."/>
            <person name="Johannesson H."/>
        </authorList>
    </citation>
    <scope>NUCLEOTIDE SEQUENCE</scope>
    <source>
        <strain evidence="2">8032-3</strain>
    </source>
</reference>
<keyword evidence="3" id="KW-1185">Reference proteome</keyword>
<dbReference type="EMBL" id="MU838997">
    <property type="protein sequence ID" value="KAK1772811.1"/>
    <property type="molecule type" value="Genomic_DNA"/>
</dbReference>
<organism evidence="2 3">
    <name type="scientific">Phialemonium atrogriseum</name>
    <dbReference type="NCBI Taxonomy" id="1093897"/>
    <lineage>
        <taxon>Eukaryota</taxon>
        <taxon>Fungi</taxon>
        <taxon>Dikarya</taxon>
        <taxon>Ascomycota</taxon>
        <taxon>Pezizomycotina</taxon>
        <taxon>Sordariomycetes</taxon>
        <taxon>Sordariomycetidae</taxon>
        <taxon>Cephalothecales</taxon>
        <taxon>Cephalothecaceae</taxon>
        <taxon>Phialemonium</taxon>
    </lineage>
</organism>
<name>A0AAJ0FLP3_9PEZI</name>
<dbReference type="RefSeq" id="XP_060289024.1">
    <property type="nucleotide sequence ID" value="XM_060423429.1"/>
</dbReference>
<dbReference type="GeneID" id="85306616"/>
<gene>
    <name evidence="2" type="ORF">QBC33DRAFT_30463</name>
</gene>